<dbReference type="SUPFAM" id="SSF54236">
    <property type="entry name" value="Ubiquitin-like"/>
    <property type="match status" value="1"/>
</dbReference>
<dbReference type="InterPro" id="IPR015496">
    <property type="entry name" value="Ubiquilin"/>
</dbReference>
<feature type="region of interest" description="Disordered" evidence="1">
    <location>
        <begin position="159"/>
        <end position="207"/>
    </location>
</feature>
<dbReference type="Gene3D" id="3.10.20.90">
    <property type="entry name" value="Phosphatidylinositol 3-kinase Catalytic Subunit, Chain A, domain 1"/>
    <property type="match status" value="1"/>
</dbReference>
<accession>A0A9J6A969</accession>
<dbReference type="GO" id="GO:0031593">
    <property type="term" value="F:polyubiquitin modification-dependent protein binding"/>
    <property type="evidence" value="ECO:0007669"/>
    <property type="project" value="TreeGrafter"/>
</dbReference>
<gene>
    <name evidence="3" type="ORF">H5410_006078</name>
</gene>
<dbReference type="AlphaFoldDB" id="A0A9J6A969"/>
<dbReference type="PROSITE" id="PS50053">
    <property type="entry name" value="UBIQUITIN_2"/>
    <property type="match status" value="1"/>
</dbReference>
<sequence>MDGGDPTKTVKDDSGNIAGGGETVTINIRCVNDSKLSVHVSLNSTVGSFKSILSQMTDIPAEQQRVIYNGQILKDDQTLKSYGLEADHTVYLVRGFVAAASANATNVALSNTESSPEEFNIHMYENVQEPFFIATTMAGDTRNDLGTNPFIALLGAQEQGRNQSTNPLATGSDTTANPLAPNSNPLSNSWASADIGGAQMNTTPRSNAARNIWRSPLGGLDDLPDLQQMLGGIPNASFEN</sequence>
<evidence type="ECO:0000256" key="1">
    <source>
        <dbReference type="SAM" id="MobiDB-lite"/>
    </source>
</evidence>
<dbReference type="SMART" id="SM00213">
    <property type="entry name" value="UBQ"/>
    <property type="match status" value="1"/>
</dbReference>
<feature type="compositionally biased region" description="Low complexity" evidence="1">
    <location>
        <begin position="176"/>
        <end position="193"/>
    </location>
</feature>
<dbReference type="EMBL" id="JACXVP010000002">
    <property type="protein sequence ID" value="KAG5620860.1"/>
    <property type="molecule type" value="Genomic_DNA"/>
</dbReference>
<dbReference type="InterPro" id="IPR000626">
    <property type="entry name" value="Ubiquitin-like_dom"/>
</dbReference>
<proteinExistence type="predicted"/>
<evidence type="ECO:0000313" key="4">
    <source>
        <dbReference type="Proteomes" id="UP000824120"/>
    </source>
</evidence>
<keyword evidence="4" id="KW-1185">Reference proteome</keyword>
<feature type="domain" description="Ubiquitin-like" evidence="2">
    <location>
        <begin position="24"/>
        <end position="93"/>
    </location>
</feature>
<dbReference type="InterPro" id="IPR029071">
    <property type="entry name" value="Ubiquitin-like_domsf"/>
</dbReference>
<evidence type="ECO:0000259" key="2">
    <source>
        <dbReference type="PROSITE" id="PS50053"/>
    </source>
</evidence>
<dbReference type="CDD" id="cd16106">
    <property type="entry name" value="Ubl_Dsk2p_like"/>
    <property type="match status" value="1"/>
</dbReference>
<dbReference type="PANTHER" id="PTHR10677">
    <property type="entry name" value="UBIQUILIN"/>
    <property type="match status" value="1"/>
</dbReference>
<feature type="compositionally biased region" description="Polar residues" evidence="1">
    <location>
        <begin position="159"/>
        <end position="175"/>
    </location>
</feature>
<organism evidence="3 4">
    <name type="scientific">Solanum commersonii</name>
    <name type="common">Commerson's wild potato</name>
    <name type="synonym">Commerson's nightshade</name>
    <dbReference type="NCBI Taxonomy" id="4109"/>
    <lineage>
        <taxon>Eukaryota</taxon>
        <taxon>Viridiplantae</taxon>
        <taxon>Streptophyta</taxon>
        <taxon>Embryophyta</taxon>
        <taxon>Tracheophyta</taxon>
        <taxon>Spermatophyta</taxon>
        <taxon>Magnoliopsida</taxon>
        <taxon>eudicotyledons</taxon>
        <taxon>Gunneridae</taxon>
        <taxon>Pentapetalae</taxon>
        <taxon>asterids</taxon>
        <taxon>lamiids</taxon>
        <taxon>Solanales</taxon>
        <taxon>Solanaceae</taxon>
        <taxon>Solanoideae</taxon>
        <taxon>Solaneae</taxon>
        <taxon>Solanum</taxon>
    </lineage>
</organism>
<dbReference type="GO" id="GO:0005829">
    <property type="term" value="C:cytosol"/>
    <property type="evidence" value="ECO:0007669"/>
    <property type="project" value="TreeGrafter"/>
</dbReference>
<name>A0A9J6A969_SOLCO</name>
<dbReference type="PANTHER" id="PTHR10677:SF3">
    <property type="entry name" value="FI07626P-RELATED"/>
    <property type="match status" value="1"/>
</dbReference>
<comment type="caution">
    <text evidence="3">The sequence shown here is derived from an EMBL/GenBank/DDBJ whole genome shotgun (WGS) entry which is preliminary data.</text>
</comment>
<reference evidence="3 4" key="1">
    <citation type="submission" date="2020-09" db="EMBL/GenBank/DDBJ databases">
        <title>De no assembly of potato wild relative species, Solanum commersonii.</title>
        <authorList>
            <person name="Cho K."/>
        </authorList>
    </citation>
    <scope>NUCLEOTIDE SEQUENCE [LARGE SCALE GENOMIC DNA]</scope>
    <source>
        <strain evidence="3">LZ3.2</strain>
        <tissue evidence="3">Leaf</tissue>
    </source>
</reference>
<protein>
    <recommendedName>
        <fullName evidence="2">Ubiquitin-like domain-containing protein</fullName>
    </recommendedName>
</protein>
<dbReference type="OrthoDB" id="267397at2759"/>
<dbReference type="Proteomes" id="UP000824120">
    <property type="component" value="Chromosome 2"/>
</dbReference>
<dbReference type="GO" id="GO:0006511">
    <property type="term" value="P:ubiquitin-dependent protein catabolic process"/>
    <property type="evidence" value="ECO:0007669"/>
    <property type="project" value="TreeGrafter"/>
</dbReference>
<dbReference type="Pfam" id="PF00240">
    <property type="entry name" value="ubiquitin"/>
    <property type="match status" value="1"/>
</dbReference>
<evidence type="ECO:0000313" key="3">
    <source>
        <dbReference type="EMBL" id="KAG5620860.1"/>
    </source>
</evidence>